<protein>
    <submittedName>
        <fullName evidence="4">Carbamoyltransferase</fullName>
    </submittedName>
</protein>
<organism evidence="4 5">
    <name type="scientific">Metallosphaera tengchongensis</name>
    <dbReference type="NCBI Taxonomy" id="1532350"/>
    <lineage>
        <taxon>Archaea</taxon>
        <taxon>Thermoproteota</taxon>
        <taxon>Thermoprotei</taxon>
        <taxon>Sulfolobales</taxon>
        <taxon>Sulfolobaceae</taxon>
        <taxon>Metallosphaera</taxon>
    </lineage>
</organism>
<evidence type="ECO:0000259" key="3">
    <source>
        <dbReference type="Pfam" id="PF16861"/>
    </source>
</evidence>
<dbReference type="GeneID" id="55642498"/>
<feature type="domain" description="Carbamoyltransferase C-terminal" evidence="3">
    <location>
        <begin position="427"/>
        <end position="596"/>
    </location>
</feature>
<dbReference type="OrthoDB" id="42122at2157"/>
<evidence type="ECO:0000259" key="2">
    <source>
        <dbReference type="Pfam" id="PF02543"/>
    </source>
</evidence>
<dbReference type="EMBL" id="CP049074">
    <property type="protein sequence ID" value="QKR00858.1"/>
    <property type="molecule type" value="Genomic_DNA"/>
</dbReference>
<dbReference type="Proteomes" id="UP000509301">
    <property type="component" value="Chromosome"/>
</dbReference>
<keyword evidence="4" id="KW-0808">Transferase</keyword>
<dbReference type="KEGG" id="mten:GWK48_11105"/>
<name>A0A6N0NZS0_9CREN</name>
<dbReference type="AlphaFoldDB" id="A0A6N0NZS0"/>
<dbReference type="RefSeq" id="WP_174632274.1">
    <property type="nucleotide sequence ID" value="NZ_CP049074.1"/>
</dbReference>
<keyword evidence="5" id="KW-1185">Reference proteome</keyword>
<evidence type="ECO:0000313" key="4">
    <source>
        <dbReference type="EMBL" id="QKR00858.1"/>
    </source>
</evidence>
<evidence type="ECO:0000313" key="5">
    <source>
        <dbReference type="Proteomes" id="UP000509301"/>
    </source>
</evidence>
<dbReference type="Gene3D" id="3.30.420.40">
    <property type="match status" value="2"/>
</dbReference>
<dbReference type="CDD" id="cd24098">
    <property type="entry name" value="ASKHA_NBD_TobZ_N"/>
    <property type="match status" value="1"/>
</dbReference>
<dbReference type="Pfam" id="PF16861">
    <property type="entry name" value="Carbam_trans_C"/>
    <property type="match status" value="1"/>
</dbReference>
<dbReference type="InterPro" id="IPR003696">
    <property type="entry name" value="Carbtransf_dom"/>
</dbReference>
<dbReference type="GO" id="GO:0016740">
    <property type="term" value="F:transferase activity"/>
    <property type="evidence" value="ECO:0007669"/>
    <property type="project" value="UniProtKB-KW"/>
</dbReference>
<feature type="domain" description="Carbamoyltransferase" evidence="2">
    <location>
        <begin position="11"/>
        <end position="374"/>
    </location>
</feature>
<dbReference type="Pfam" id="PF02543">
    <property type="entry name" value="Carbam_trans_N"/>
    <property type="match status" value="1"/>
</dbReference>
<proteinExistence type="inferred from homology"/>
<dbReference type="InterPro" id="IPR051338">
    <property type="entry name" value="NodU/CmcH_Carbamoyltrnsfr"/>
</dbReference>
<dbReference type="InterPro" id="IPR031730">
    <property type="entry name" value="Carbam_trans_C"/>
</dbReference>
<accession>A0A6N0NZS0</accession>
<dbReference type="InterPro" id="IPR043129">
    <property type="entry name" value="ATPase_NBD"/>
</dbReference>
<dbReference type="Gene3D" id="3.90.870.20">
    <property type="entry name" value="Carbamoyltransferase, C-terminal domain"/>
    <property type="match status" value="1"/>
</dbReference>
<dbReference type="PANTHER" id="PTHR34847">
    <property type="entry name" value="NODULATION PROTEIN U"/>
    <property type="match status" value="1"/>
</dbReference>
<comment type="similarity">
    <text evidence="1">Belongs to the NodU/CmcH family.</text>
</comment>
<sequence>MIVIGFNWPIEHDNAVAIIEDGRLTFVSEEERWTRHKHSILEPPLNALKQAFLFLKKKGVKPKDVDAYAVNYDPSIFYYIDRLWSYLSALKKIPDIDHTFTRRDYPKSLLYAIIKRGNHLSFAERLIRTAIREIGEEVPFNIKIYPVRHHLTHAASAYYFSGYDSSVVLTIDGSGEYESTVVWRVKNGEFEPVLSLYTSFGSLGMLYEFISSRLNFGWLEGPGKVMGLAPYGKLSEYYDKLRKYVKLYDSEVKDYPYLITIDNKIIKTKKGSIFDRIYHGIAQEVVGDKINWNPKGELDERAVNIAWAVQKVTEEAVLATGKWIKDHVSGDKIVLAGGVALNAKSNMELHYSHLFNDMFIFPAANDAGGPLGAAAYVYEHVLGGKMKRERLRHVYFGPEYDDEVIKKVVQNSKFKAEYVGEDVNVLAEMVAKGQIVTWYQGRAELGPRALGNRSIIADPTRKEYWRLVNDIKGREWWRPLAPSLLDEEKGNYFYDPTSHEFMILMHRYKDEETCKRVPVTCHVDMTARPQTVTRDANKTWYDLIKAFMDLKGEGVVMNTSFNLAGEPLVETPQDAIRSFALGGFDAMYMQGWVIYKR</sequence>
<evidence type="ECO:0000256" key="1">
    <source>
        <dbReference type="ARBA" id="ARBA00006129"/>
    </source>
</evidence>
<dbReference type="PANTHER" id="PTHR34847:SF1">
    <property type="entry name" value="NODULATION PROTEIN U"/>
    <property type="match status" value="1"/>
</dbReference>
<dbReference type="InterPro" id="IPR038152">
    <property type="entry name" value="Carbam_trans_C_sf"/>
</dbReference>
<dbReference type="SUPFAM" id="SSF53067">
    <property type="entry name" value="Actin-like ATPase domain"/>
    <property type="match status" value="1"/>
</dbReference>
<gene>
    <name evidence="4" type="ORF">GWK48_11105</name>
</gene>
<reference evidence="4 5" key="1">
    <citation type="submission" date="2020-02" db="EMBL/GenBank/DDBJ databases">
        <title>Comparative genome analysis reveals the metabolism and evolution of the thermophilic archaeal genus Metallosphaera.</title>
        <authorList>
            <person name="Jiang C."/>
        </authorList>
    </citation>
    <scope>NUCLEOTIDE SEQUENCE [LARGE SCALE GENOMIC DNA]</scope>
    <source>
        <strain evidence="4 5">Ric-A</strain>
    </source>
</reference>